<dbReference type="AlphaFoldDB" id="A0A2X1RZP1"/>
<comment type="caution">
    <text evidence="1">The sequence shown here is derived from an EMBL/GenBank/DDBJ whole genome shotgun (WGS) entry which is preliminary data.</text>
</comment>
<accession>A0A2X1RZP1</accession>
<evidence type="ECO:0000313" key="1">
    <source>
        <dbReference type="EMBL" id="STO17479.1"/>
    </source>
</evidence>
<organism evidence="1 2">
    <name type="scientific">Mobiluncus mulieris</name>
    <dbReference type="NCBI Taxonomy" id="2052"/>
    <lineage>
        <taxon>Bacteria</taxon>
        <taxon>Bacillati</taxon>
        <taxon>Actinomycetota</taxon>
        <taxon>Actinomycetes</taxon>
        <taxon>Actinomycetales</taxon>
        <taxon>Actinomycetaceae</taxon>
        <taxon>Mobiluncus</taxon>
    </lineage>
</organism>
<dbReference type="RefSeq" id="WP_004012459.1">
    <property type="nucleotide sequence ID" value="NZ_UGPX01000002.1"/>
</dbReference>
<reference evidence="1 2" key="1">
    <citation type="submission" date="2018-06" db="EMBL/GenBank/DDBJ databases">
        <authorList>
            <consortium name="Pathogen Informatics"/>
            <person name="Doyle S."/>
        </authorList>
    </citation>
    <scope>NUCLEOTIDE SEQUENCE [LARGE SCALE GENOMIC DNA]</scope>
    <source>
        <strain evidence="1 2">NCTC11819</strain>
    </source>
</reference>
<dbReference type="Proteomes" id="UP000255284">
    <property type="component" value="Unassembled WGS sequence"/>
</dbReference>
<dbReference type="EMBL" id="UGGQ01000006">
    <property type="protein sequence ID" value="STO17479.1"/>
    <property type="molecule type" value="Genomic_DNA"/>
</dbReference>
<gene>
    <name evidence="1" type="ORF">NCTC11819_02073</name>
</gene>
<name>A0A2X1RZP1_9ACTO</name>
<sequence length="57" mass="6836">MKKICAMLSVILIASVPFYWKSDLFTDREQNETKPIVTYRVSVKDIDLCFVFQWWCE</sequence>
<proteinExistence type="predicted"/>
<protein>
    <submittedName>
        <fullName evidence="1">Uncharacterized protein</fullName>
    </submittedName>
</protein>
<evidence type="ECO:0000313" key="2">
    <source>
        <dbReference type="Proteomes" id="UP000255284"/>
    </source>
</evidence>